<reference evidence="2 3" key="1">
    <citation type="submission" date="2018-01" db="EMBL/GenBank/DDBJ databases">
        <title>Harnessing the power of phylogenomics to disentangle the directionality and signatures of interkingdom host jumping in the parasitic fungal genus Tolypocladium.</title>
        <authorList>
            <person name="Quandt C.A."/>
            <person name="Patterson W."/>
            <person name="Spatafora J.W."/>
        </authorList>
    </citation>
    <scope>NUCLEOTIDE SEQUENCE [LARGE SCALE GENOMIC DNA]</scope>
    <source>
        <strain evidence="2 3">NRBC 100945</strain>
    </source>
</reference>
<sequence length="473" mass="54135">MRNCILKDKAEKNRQRFIDSLDTEAICRLASSYHGGIPCTTFGSPKHGSFNVCVFVEFETSPPERWAVRMPIPARAAWIDERIETELATMKYAAAKTTIPVPRVHAYSFTEGSPIQTAFIMMDYIQGQTLKDLGFKKGKKWRTYTGPTEATAKLHEQLADVYVQLRQLEFPEIGALGLPIVDGKPSYDCDADDIRVCHRPISIEIIMQELEGMDPGARIKPRMTFSTARSFVDALFWVAENEFDKSPDPGFDTRGQRNTLYARHHFPRFVRDTWLDSAADKGPFVLMHGDLLMLMSNLLFDDGLNLVGVLDWEWSFVVPAQMLAPPVWLSGGDPKWMFIGTNLFYNEVGRLVTAVRDRERALQVPPRLSQEWAKSEAWCHTAIVVALLSPDLTYDAYWDFVFYEAEEPRPEEPGFDFRAFYMRAIHPRLTAFMETPERKALLARKEKEQMRFFEDEKEYFGNPAARQIAGEGL</sequence>
<dbReference type="Gene3D" id="3.30.200.20">
    <property type="entry name" value="Phosphorylase Kinase, domain 1"/>
    <property type="match status" value="1"/>
</dbReference>
<dbReference type="OrthoDB" id="10003767at2759"/>
<comment type="caution">
    <text evidence="2">The sequence shown here is derived from an EMBL/GenBank/DDBJ whole genome shotgun (WGS) entry which is preliminary data.</text>
</comment>
<dbReference type="EMBL" id="PKSG01000631">
    <property type="protein sequence ID" value="POR33851.1"/>
    <property type="molecule type" value="Genomic_DNA"/>
</dbReference>
<dbReference type="SUPFAM" id="SSF56112">
    <property type="entry name" value="Protein kinase-like (PK-like)"/>
    <property type="match status" value="1"/>
</dbReference>
<gene>
    <name evidence="2" type="ORF">TPAR_05951</name>
</gene>
<accession>A0A2S4KUL0</accession>
<dbReference type="Proteomes" id="UP000237481">
    <property type="component" value="Unassembled WGS sequence"/>
</dbReference>
<dbReference type="InterPro" id="IPR002575">
    <property type="entry name" value="Aminoglycoside_PTrfase"/>
</dbReference>
<feature type="domain" description="Aminoglycoside phosphotransferase" evidence="1">
    <location>
        <begin position="58"/>
        <end position="313"/>
    </location>
</feature>
<evidence type="ECO:0000313" key="2">
    <source>
        <dbReference type="EMBL" id="POR33851.1"/>
    </source>
</evidence>
<dbReference type="InterPro" id="IPR011009">
    <property type="entry name" value="Kinase-like_dom_sf"/>
</dbReference>
<dbReference type="Pfam" id="PF01636">
    <property type="entry name" value="APH"/>
    <property type="match status" value="1"/>
</dbReference>
<protein>
    <recommendedName>
        <fullName evidence="1">Aminoglycoside phosphotransferase domain-containing protein</fullName>
    </recommendedName>
</protein>
<proteinExistence type="predicted"/>
<keyword evidence="3" id="KW-1185">Reference proteome</keyword>
<dbReference type="PANTHER" id="PTHR21310:SF15">
    <property type="entry name" value="AMINOGLYCOSIDE PHOSPHOTRANSFERASE DOMAIN-CONTAINING PROTEIN"/>
    <property type="match status" value="1"/>
</dbReference>
<dbReference type="AlphaFoldDB" id="A0A2S4KUL0"/>
<evidence type="ECO:0000259" key="1">
    <source>
        <dbReference type="Pfam" id="PF01636"/>
    </source>
</evidence>
<dbReference type="InterPro" id="IPR051678">
    <property type="entry name" value="AGP_Transferase"/>
</dbReference>
<dbReference type="PANTHER" id="PTHR21310">
    <property type="entry name" value="AMINOGLYCOSIDE PHOSPHOTRANSFERASE-RELATED-RELATED"/>
    <property type="match status" value="1"/>
</dbReference>
<evidence type="ECO:0000313" key="3">
    <source>
        <dbReference type="Proteomes" id="UP000237481"/>
    </source>
</evidence>
<organism evidence="2 3">
    <name type="scientific">Tolypocladium paradoxum</name>
    <dbReference type="NCBI Taxonomy" id="94208"/>
    <lineage>
        <taxon>Eukaryota</taxon>
        <taxon>Fungi</taxon>
        <taxon>Dikarya</taxon>
        <taxon>Ascomycota</taxon>
        <taxon>Pezizomycotina</taxon>
        <taxon>Sordariomycetes</taxon>
        <taxon>Hypocreomycetidae</taxon>
        <taxon>Hypocreales</taxon>
        <taxon>Ophiocordycipitaceae</taxon>
        <taxon>Tolypocladium</taxon>
    </lineage>
</organism>
<name>A0A2S4KUL0_9HYPO</name>